<evidence type="ECO:0000313" key="2">
    <source>
        <dbReference type="Proteomes" id="UP000198287"/>
    </source>
</evidence>
<protein>
    <submittedName>
        <fullName evidence="1">Uncharacterized protein</fullName>
    </submittedName>
</protein>
<dbReference type="Proteomes" id="UP000198287">
    <property type="component" value="Unassembled WGS sequence"/>
</dbReference>
<reference evidence="1 2" key="1">
    <citation type="submission" date="2015-12" db="EMBL/GenBank/DDBJ databases">
        <title>The genome of Folsomia candida.</title>
        <authorList>
            <person name="Faddeeva A."/>
            <person name="Derks M.F."/>
            <person name="Anvar Y."/>
            <person name="Smit S."/>
            <person name="Van Straalen N."/>
            <person name="Roelofs D."/>
        </authorList>
    </citation>
    <scope>NUCLEOTIDE SEQUENCE [LARGE SCALE GENOMIC DNA]</scope>
    <source>
        <strain evidence="1 2">VU population</strain>
        <tissue evidence="1">Whole body</tissue>
    </source>
</reference>
<accession>A0A226CU80</accession>
<dbReference type="AlphaFoldDB" id="A0A226CU80"/>
<organism evidence="1 2">
    <name type="scientific">Folsomia candida</name>
    <name type="common">Springtail</name>
    <dbReference type="NCBI Taxonomy" id="158441"/>
    <lineage>
        <taxon>Eukaryota</taxon>
        <taxon>Metazoa</taxon>
        <taxon>Ecdysozoa</taxon>
        <taxon>Arthropoda</taxon>
        <taxon>Hexapoda</taxon>
        <taxon>Collembola</taxon>
        <taxon>Entomobryomorpha</taxon>
        <taxon>Isotomoidea</taxon>
        <taxon>Isotomidae</taxon>
        <taxon>Proisotominae</taxon>
        <taxon>Folsomia</taxon>
    </lineage>
</organism>
<name>A0A226CU80_FOLCA</name>
<dbReference type="EMBL" id="LNIX01000067">
    <property type="protein sequence ID" value="OXA36972.1"/>
    <property type="molecule type" value="Genomic_DNA"/>
</dbReference>
<dbReference type="OrthoDB" id="5984008at2759"/>
<evidence type="ECO:0000313" key="1">
    <source>
        <dbReference type="EMBL" id="OXA36972.1"/>
    </source>
</evidence>
<keyword evidence="2" id="KW-1185">Reference proteome</keyword>
<gene>
    <name evidence="1" type="ORF">Fcan01_28273</name>
</gene>
<proteinExistence type="predicted"/>
<sequence>MYSFGGPQPDYLGTCNSTSTCQLNVTNCLGKVCQCPPNKAPIMYGWDLYCRDVVQIKRISTIEDHPWVISNASYLLSNKAVAKSSCRKSPCYSGILFDLLRFADEDGKFLDSCTVTEVSSVGEFKSGAWTKNSIMDHLVVNDGPTLWKKNKQLTTFTPRRVVYWL</sequence>
<comment type="caution">
    <text evidence="1">The sequence shown here is derived from an EMBL/GenBank/DDBJ whole genome shotgun (WGS) entry which is preliminary data.</text>
</comment>